<accession>Q4RVI6</accession>
<feature type="region of interest" description="Disordered" evidence="1">
    <location>
        <begin position="592"/>
        <end position="649"/>
    </location>
</feature>
<feature type="region of interest" description="Disordered" evidence="1">
    <location>
        <begin position="135"/>
        <end position="161"/>
    </location>
</feature>
<feature type="compositionally biased region" description="Basic and acidic residues" evidence="1">
    <location>
        <begin position="137"/>
        <end position="161"/>
    </location>
</feature>
<gene>
    <name evidence="2" type="ORF">GSTENG00028315001</name>
</gene>
<dbReference type="KEGG" id="tng:GSTEN00028315G001"/>
<protein>
    <submittedName>
        <fullName evidence="2">Chromosome 15 SCAF14992, whole genome shotgun sequence</fullName>
    </submittedName>
</protein>
<feature type="compositionally biased region" description="Polar residues" evidence="1">
    <location>
        <begin position="45"/>
        <end position="55"/>
    </location>
</feature>
<reference evidence="2" key="1">
    <citation type="journal article" date="2004" name="Nature">
        <title>Genome duplication in the teleost fish Tetraodon nigroviridis reveals the early vertebrate proto-karyotype.</title>
        <authorList>
            <person name="Jaillon O."/>
            <person name="Aury J.-M."/>
            <person name="Brunet F."/>
            <person name="Petit J.-L."/>
            <person name="Stange-Thomann N."/>
            <person name="Mauceli E."/>
            <person name="Bouneau L."/>
            <person name="Fischer C."/>
            <person name="Ozouf-Costaz C."/>
            <person name="Bernot A."/>
            <person name="Nicaud S."/>
            <person name="Jaffe D."/>
            <person name="Fisher S."/>
            <person name="Lutfalla G."/>
            <person name="Dossat C."/>
            <person name="Segurens B."/>
            <person name="Dasilva C."/>
            <person name="Salanoubat M."/>
            <person name="Levy M."/>
            <person name="Boudet N."/>
            <person name="Castellano S."/>
            <person name="Anthouard V."/>
            <person name="Jubin C."/>
            <person name="Castelli V."/>
            <person name="Katinka M."/>
            <person name="Vacherie B."/>
            <person name="Biemont C."/>
            <person name="Skalli Z."/>
            <person name="Cattolico L."/>
            <person name="Poulain J."/>
            <person name="De Berardinis V."/>
            <person name="Cruaud C."/>
            <person name="Duprat S."/>
            <person name="Brottier P."/>
            <person name="Coutanceau J.-P."/>
            <person name="Gouzy J."/>
            <person name="Parra G."/>
            <person name="Lardier G."/>
            <person name="Chapple C."/>
            <person name="McKernan K.J."/>
            <person name="McEwan P."/>
            <person name="Bosak S."/>
            <person name="Kellis M."/>
            <person name="Volff J.-N."/>
            <person name="Guigo R."/>
            <person name="Zody M.C."/>
            <person name="Mesirov J."/>
            <person name="Lindblad-Toh K."/>
            <person name="Birren B."/>
            <person name="Nusbaum C."/>
            <person name="Kahn D."/>
            <person name="Robinson-Rechavi M."/>
            <person name="Laudet V."/>
            <person name="Schachter V."/>
            <person name="Quetier F."/>
            <person name="Saurin W."/>
            <person name="Scarpelli C."/>
            <person name="Wincker P."/>
            <person name="Lander E.S."/>
            <person name="Weissenbach J."/>
            <person name="Roest Crollius H."/>
        </authorList>
    </citation>
    <scope>NUCLEOTIDE SEQUENCE [LARGE SCALE GENOMIC DNA]</scope>
</reference>
<organism evidence="2">
    <name type="scientific">Tetraodon nigroviridis</name>
    <name type="common">Spotted green pufferfish</name>
    <name type="synonym">Chelonodon nigroviridis</name>
    <dbReference type="NCBI Taxonomy" id="99883"/>
    <lineage>
        <taxon>Eukaryota</taxon>
        <taxon>Metazoa</taxon>
        <taxon>Chordata</taxon>
        <taxon>Craniata</taxon>
        <taxon>Vertebrata</taxon>
        <taxon>Euteleostomi</taxon>
        <taxon>Actinopterygii</taxon>
        <taxon>Neopterygii</taxon>
        <taxon>Teleostei</taxon>
        <taxon>Neoteleostei</taxon>
        <taxon>Acanthomorphata</taxon>
        <taxon>Eupercaria</taxon>
        <taxon>Tetraodontiformes</taxon>
        <taxon>Tetradontoidea</taxon>
        <taxon>Tetraodontidae</taxon>
        <taxon>Tetraodon</taxon>
    </lineage>
</organism>
<feature type="compositionally biased region" description="Basic and acidic residues" evidence="1">
    <location>
        <begin position="595"/>
        <end position="604"/>
    </location>
</feature>
<feature type="region of interest" description="Disordered" evidence="1">
    <location>
        <begin position="1"/>
        <end position="119"/>
    </location>
</feature>
<dbReference type="OrthoDB" id="8904524at2759"/>
<dbReference type="EMBL" id="CAAE01014992">
    <property type="protein sequence ID" value="CAG07596.1"/>
    <property type="molecule type" value="Genomic_DNA"/>
</dbReference>
<reference evidence="2" key="2">
    <citation type="submission" date="2004-02" db="EMBL/GenBank/DDBJ databases">
        <authorList>
            <consortium name="Genoscope"/>
            <consortium name="Whitehead Institute Centre for Genome Research"/>
        </authorList>
    </citation>
    <scope>NUCLEOTIDE SEQUENCE</scope>
</reference>
<name>Q4RVI6_TETNG</name>
<feature type="compositionally biased region" description="Basic and acidic residues" evidence="1">
    <location>
        <begin position="79"/>
        <end position="95"/>
    </location>
</feature>
<dbReference type="AlphaFoldDB" id="Q4RVI6"/>
<feature type="compositionally biased region" description="Basic and acidic residues" evidence="1">
    <location>
        <begin position="612"/>
        <end position="631"/>
    </location>
</feature>
<sequence length="789" mass="87944">MEEKDIQKEAEEEQPPTRLTEHSLASPDVAWERHSSESHGPPDVSETQYETQLTDSQDEASIKGDDAREGDPDQTVDIEQFHHVEDGQQKGDRIQSLHTDAQGEMQESGSCPDDGSLNSIEEIGTEKLTTRALTEGDGERMDKTSIKGKTTEGECDTMSHGDEDDLKKDCDILLCLRQEEGQEEKRLQRNAAMEFLASEGEGEPIVSEQIRNQLFVNKESAEAKLHQNNGNLPEAQVETCKADNAANLTDMQNSANQREKSGVMNNDSPVELTAIHCSVNDRLILDVRAEQEKHSCKLEVKDCYRQTSQKSTLVTVNSINNVQGIYKDQEVVSQGLNPPTFEEVQRGFPECNNEQRQDENPTHSVLEERDSEECQTVFLPEEMGDKQNVQNNCSSAGSDNLLLTECMVEQQKTKGNIQEVIFSDETVKLFEDKKREMAETSCRGFILLEDLSESGLVRQEVGMEPTCSEDTGDMQDVGLHLEEFGFKGDNIVSKEKSKSKTEKEILNVSVASLSVSNTESGNNLVGESEAQLKAMSNDTVSKSTTKDMTVVLAEETEKHATMIHTEESSLHSAQEVIDEETIDPWIQRALSQDADGVKRQEKPEPGQQMGQKELEPKPENKSDEPEVEEKHKPKWMPPRQPGTEREEGKFTAAQKKLYGDGPSKAEPQVQAEVPSNIVCGRRTFLAHPAAKSMLPPLKTASQLLRSKRRLPAEAVVPERSEIWLPAEQGGLPARWLQESEPKQLLSLERPSSSSFHNFAFCAGLFSTRLISSTYSRLCLDSVSQLPIRS</sequence>
<evidence type="ECO:0000313" key="2">
    <source>
        <dbReference type="EMBL" id="CAG07596.1"/>
    </source>
</evidence>
<evidence type="ECO:0000256" key="1">
    <source>
        <dbReference type="SAM" id="MobiDB-lite"/>
    </source>
</evidence>
<proteinExistence type="predicted"/>
<feature type="compositionally biased region" description="Basic and acidic residues" evidence="1">
    <location>
        <begin position="60"/>
        <end position="71"/>
    </location>
</feature>